<proteinExistence type="predicted"/>
<dbReference type="Pfam" id="PF09625">
    <property type="entry name" value="VP9"/>
    <property type="match status" value="1"/>
</dbReference>
<sequence length="546" mass="62356">MLGLHGIKMEDFKQLKVKNGICLSGENTENYERVLLTFKSVKSVRRSELKEGHFIVRLRDKEVLHIKNGNERLRQLTGDPTLQIGLKYTSSLPKQGSFLEDEDPNYGKKWNESLPSPFQEMNKIVEEKALVNDKNFKFSPLYRIIHERLSNAAVKKCDYMIITTDFLVGCGFSPRNCTRTLKNMEQVLVQHGGTSSRVSVYDICDRLTYNGLSIANPIVGSFSNMCLIVPMDKLGLLFYNSTHPSAKSIGNYMSCLFNAAVVYTLEKSNQKLDNFEKEIRFAKNEVNLLVSERSVLEEKLKESKKLYAASEEQRISLRDVHKKSSIASSRYDGGACLVFAFSDRDFSLLCRTNGNGSFYSATEEGIRYVSSDDYRKRDVDERRPRLVMSITGSDAPICIRDSIRNHFNNHFIASGKGNEISFIDPPNERLLMEMVREVTGSDIKIFMDNGKVYQDGVEIKVIDPSSKEGKDIIKKEETLPEEERKRLRRERRMIFNTVKAIETYNEERGEEEEVATSSGGTKRKREEKEGDYVALLNKACKEIKVC</sequence>
<keyword evidence="1" id="KW-0175">Coiled coil</keyword>
<dbReference type="InterPro" id="IPR009766">
    <property type="entry name" value="WSSV_Orf116/126_C"/>
</dbReference>
<evidence type="ECO:0000256" key="1">
    <source>
        <dbReference type="SAM" id="Coils"/>
    </source>
</evidence>
<accession>A0A2D3I4U6</accession>
<dbReference type="InterPro" id="IPR018587">
    <property type="entry name" value="WSSV_Orf116/126_N"/>
</dbReference>
<evidence type="ECO:0000313" key="5">
    <source>
        <dbReference type="EMBL" id="ATU83403.1"/>
    </source>
</evidence>
<dbReference type="Gene3D" id="3.30.70.2070">
    <property type="entry name" value="VP9 protein domain"/>
    <property type="match status" value="1"/>
</dbReference>
<dbReference type="Pfam" id="PF07056">
    <property type="entry name" value="DUF1335"/>
    <property type="match status" value="1"/>
</dbReference>
<reference evidence="5" key="1">
    <citation type="journal article" date="2018" name="Aquaculture">
        <title>Complete genome sequence of a white spot syndrome virus associated with a disease incursion in Australia.</title>
        <authorList>
            <person name="Oakey J."/>
            <person name="Smith C.S."/>
        </authorList>
    </citation>
    <scope>NUCLEOTIDE SEQUENCE [LARGE SCALE GENOMIC DNA]</scope>
    <source>
        <strain evidence="5">WSSV-AU</strain>
    </source>
</reference>
<evidence type="ECO:0000256" key="2">
    <source>
        <dbReference type="SAM" id="MobiDB-lite"/>
    </source>
</evidence>
<protein>
    <submittedName>
        <fullName evidence="5">ORF1296</fullName>
    </submittedName>
</protein>
<name>A0A2D3I4U6_9VIRU</name>
<feature type="domain" description="White spot syndrome virus (WSSV) Orf116/126 N-terminal" evidence="4">
    <location>
        <begin position="15"/>
        <end position="93"/>
    </location>
</feature>
<dbReference type="InterPro" id="IPR038362">
    <property type="entry name" value="VP9_N_sf"/>
</dbReference>
<dbReference type="EMBL" id="MF768985">
    <property type="protein sequence ID" value="ATU83403.1"/>
    <property type="molecule type" value="Genomic_DNA"/>
</dbReference>
<organism evidence="5">
    <name type="scientific">White spot syndrome virus</name>
    <dbReference type="NCBI Taxonomy" id="342409"/>
    <lineage>
        <taxon>Viruses</taxon>
        <taxon>Viruses incertae sedis</taxon>
        <taxon>Naldaviricetes</taxon>
        <taxon>Nimaviridae</taxon>
        <taxon>Whispovirus</taxon>
    </lineage>
</organism>
<feature type="region of interest" description="Disordered" evidence="2">
    <location>
        <begin position="505"/>
        <end position="528"/>
    </location>
</feature>
<dbReference type="Proteomes" id="UP000267516">
    <property type="component" value="Segment"/>
</dbReference>
<evidence type="ECO:0000259" key="3">
    <source>
        <dbReference type="Pfam" id="PF07056"/>
    </source>
</evidence>
<feature type="coiled-coil region" evidence="1">
    <location>
        <begin position="265"/>
        <end position="313"/>
    </location>
</feature>
<feature type="domain" description="White spot syndrome virus (WSSV) Orf116/126 C-terminal" evidence="3">
    <location>
        <begin position="133"/>
        <end position="263"/>
    </location>
</feature>
<evidence type="ECO:0000259" key="4">
    <source>
        <dbReference type="Pfam" id="PF09625"/>
    </source>
</evidence>